<dbReference type="AlphaFoldDB" id="A0A0G1CJ90"/>
<keyword evidence="11 14" id="KW-0324">Glycolysis</keyword>
<dbReference type="InterPro" id="IPR011037">
    <property type="entry name" value="Pyrv_Knase-like_insert_dom_sf"/>
</dbReference>
<evidence type="ECO:0000256" key="5">
    <source>
        <dbReference type="ARBA" id="ARBA00022679"/>
    </source>
</evidence>
<dbReference type="EMBL" id="LCFB01000006">
    <property type="protein sequence ID" value="KKS85567.1"/>
    <property type="molecule type" value="Genomic_DNA"/>
</dbReference>
<dbReference type="SUPFAM" id="SSF50800">
    <property type="entry name" value="PK beta-barrel domain-like"/>
    <property type="match status" value="1"/>
</dbReference>
<dbReference type="PATRIC" id="fig|1618436.3.peg.317"/>
<keyword evidence="6" id="KW-0479">Metal-binding</keyword>
<comment type="caution">
    <text evidence="17">The sequence shown here is derived from an EMBL/GenBank/DDBJ whole genome shotgun (WGS) entry which is preliminary data.</text>
</comment>
<evidence type="ECO:0000256" key="10">
    <source>
        <dbReference type="ARBA" id="ARBA00022842"/>
    </source>
</evidence>
<name>A0A0G1CJ90_9BACT</name>
<feature type="domain" description="Pyruvate kinase barrel" evidence="15">
    <location>
        <begin position="13"/>
        <end position="330"/>
    </location>
</feature>
<dbReference type="SUPFAM" id="SSF51621">
    <property type="entry name" value="Phosphoenolpyruvate/pyruvate domain"/>
    <property type="match status" value="1"/>
</dbReference>
<evidence type="ECO:0000256" key="14">
    <source>
        <dbReference type="RuleBase" id="RU000504"/>
    </source>
</evidence>
<dbReference type="Gene3D" id="3.20.20.60">
    <property type="entry name" value="Phosphoenolpyruvate-binding domains"/>
    <property type="match status" value="1"/>
</dbReference>
<comment type="catalytic activity">
    <reaction evidence="14">
        <text>pyruvate + ATP = phosphoenolpyruvate + ADP + H(+)</text>
        <dbReference type="Rhea" id="RHEA:18157"/>
        <dbReference type="ChEBI" id="CHEBI:15361"/>
        <dbReference type="ChEBI" id="CHEBI:15378"/>
        <dbReference type="ChEBI" id="CHEBI:30616"/>
        <dbReference type="ChEBI" id="CHEBI:58702"/>
        <dbReference type="ChEBI" id="CHEBI:456216"/>
        <dbReference type="EC" id="2.7.1.40"/>
    </reaction>
</comment>
<gene>
    <name evidence="17" type="ORF">UV59_C0006G0023</name>
</gene>
<dbReference type="Pfam" id="PF02887">
    <property type="entry name" value="PK_C"/>
    <property type="match status" value="1"/>
</dbReference>
<keyword evidence="5 14" id="KW-0808">Transferase</keyword>
<dbReference type="UniPathway" id="UPA00109">
    <property type="reaction ID" value="UER00188"/>
</dbReference>
<evidence type="ECO:0000256" key="8">
    <source>
        <dbReference type="ARBA" id="ARBA00022777"/>
    </source>
</evidence>
<dbReference type="InterPro" id="IPR001697">
    <property type="entry name" value="Pyr_Knase"/>
</dbReference>
<dbReference type="FunFam" id="2.40.33.10:FF:000001">
    <property type="entry name" value="Pyruvate kinase"/>
    <property type="match status" value="1"/>
</dbReference>
<dbReference type="Proteomes" id="UP000034543">
    <property type="component" value="Unassembled WGS sequence"/>
</dbReference>
<dbReference type="GO" id="GO:0005524">
    <property type="term" value="F:ATP binding"/>
    <property type="evidence" value="ECO:0007669"/>
    <property type="project" value="UniProtKB-KW"/>
</dbReference>
<evidence type="ECO:0000256" key="6">
    <source>
        <dbReference type="ARBA" id="ARBA00022723"/>
    </source>
</evidence>
<keyword evidence="9" id="KW-0067">ATP-binding</keyword>
<keyword evidence="10 14" id="KW-0460">Magnesium</keyword>
<evidence type="ECO:0000256" key="3">
    <source>
        <dbReference type="ARBA" id="ARBA00008663"/>
    </source>
</evidence>
<evidence type="ECO:0000259" key="15">
    <source>
        <dbReference type="Pfam" id="PF00224"/>
    </source>
</evidence>
<dbReference type="GO" id="GO:0004743">
    <property type="term" value="F:pyruvate kinase activity"/>
    <property type="evidence" value="ECO:0007669"/>
    <property type="project" value="UniProtKB-UniRule"/>
</dbReference>
<dbReference type="Gene3D" id="2.40.33.10">
    <property type="entry name" value="PK beta-barrel domain-like"/>
    <property type="match status" value="1"/>
</dbReference>
<dbReference type="Gene3D" id="3.40.1380.20">
    <property type="entry name" value="Pyruvate kinase, C-terminal domain"/>
    <property type="match status" value="1"/>
</dbReference>
<evidence type="ECO:0000256" key="7">
    <source>
        <dbReference type="ARBA" id="ARBA00022741"/>
    </source>
</evidence>
<dbReference type="InterPro" id="IPR015813">
    <property type="entry name" value="Pyrv/PenolPyrv_kinase-like_dom"/>
</dbReference>
<dbReference type="Pfam" id="PF00224">
    <property type="entry name" value="PK"/>
    <property type="match status" value="1"/>
</dbReference>
<dbReference type="InterPro" id="IPR018209">
    <property type="entry name" value="Pyrv_Knase_AS"/>
</dbReference>
<evidence type="ECO:0000256" key="11">
    <source>
        <dbReference type="ARBA" id="ARBA00023152"/>
    </source>
</evidence>
<keyword evidence="7" id="KW-0547">Nucleotide-binding</keyword>
<dbReference type="SUPFAM" id="SSF52935">
    <property type="entry name" value="PK C-terminal domain-like"/>
    <property type="match status" value="1"/>
</dbReference>
<comment type="pathway">
    <text evidence="2 14">Carbohydrate degradation; glycolysis; pyruvate from D-glyceraldehyde 3-phosphate: step 5/5.</text>
</comment>
<dbReference type="InterPro" id="IPR015795">
    <property type="entry name" value="Pyrv_Knase_C"/>
</dbReference>
<dbReference type="PANTHER" id="PTHR11817">
    <property type="entry name" value="PYRUVATE KINASE"/>
    <property type="match status" value="1"/>
</dbReference>
<dbReference type="GO" id="GO:0000287">
    <property type="term" value="F:magnesium ion binding"/>
    <property type="evidence" value="ECO:0007669"/>
    <property type="project" value="UniProtKB-UniRule"/>
</dbReference>
<dbReference type="STRING" id="1618436.UV59_C0006G0023"/>
<dbReference type="PRINTS" id="PR01050">
    <property type="entry name" value="PYRUVTKNASE"/>
</dbReference>
<evidence type="ECO:0000313" key="17">
    <source>
        <dbReference type="EMBL" id="KKS85567.1"/>
    </source>
</evidence>
<dbReference type="GO" id="GO:0016301">
    <property type="term" value="F:kinase activity"/>
    <property type="evidence" value="ECO:0007669"/>
    <property type="project" value="UniProtKB-KW"/>
</dbReference>
<keyword evidence="8 14" id="KW-0418">Kinase</keyword>
<dbReference type="InterPro" id="IPR040442">
    <property type="entry name" value="Pyrv_kinase-like_dom_sf"/>
</dbReference>
<evidence type="ECO:0000313" key="18">
    <source>
        <dbReference type="Proteomes" id="UP000034543"/>
    </source>
</evidence>
<evidence type="ECO:0000256" key="12">
    <source>
        <dbReference type="ARBA" id="ARBA00023317"/>
    </source>
</evidence>
<evidence type="ECO:0000256" key="9">
    <source>
        <dbReference type="ARBA" id="ARBA00022840"/>
    </source>
</evidence>
<evidence type="ECO:0000259" key="16">
    <source>
        <dbReference type="Pfam" id="PF02887"/>
    </source>
</evidence>
<feature type="domain" description="Pyruvate kinase C-terminal" evidence="16">
    <location>
        <begin position="378"/>
        <end position="476"/>
    </location>
</feature>
<comment type="similarity">
    <text evidence="3 14">Belongs to the pyruvate kinase family.</text>
</comment>
<keyword evidence="12 17" id="KW-0670">Pyruvate</keyword>
<dbReference type="InterPro" id="IPR015793">
    <property type="entry name" value="Pyrv_Knase_brl"/>
</dbReference>
<evidence type="ECO:0000256" key="13">
    <source>
        <dbReference type="NCBIfam" id="TIGR01064"/>
    </source>
</evidence>
<organism evidence="17 18">
    <name type="scientific">Candidatus Gottesmanbacteria bacterium GW2011_GWA1_43_11</name>
    <dbReference type="NCBI Taxonomy" id="1618436"/>
    <lineage>
        <taxon>Bacteria</taxon>
        <taxon>Candidatus Gottesmaniibacteriota</taxon>
    </lineage>
</organism>
<comment type="cofactor">
    <cofactor evidence="1">
        <name>K(+)</name>
        <dbReference type="ChEBI" id="CHEBI:29103"/>
    </cofactor>
</comment>
<evidence type="ECO:0000256" key="1">
    <source>
        <dbReference type="ARBA" id="ARBA00001958"/>
    </source>
</evidence>
<protein>
    <recommendedName>
        <fullName evidence="4 13">Pyruvate kinase</fullName>
        <ecNumber evidence="4 13">2.7.1.40</ecNumber>
    </recommendedName>
</protein>
<reference evidence="17 18" key="1">
    <citation type="journal article" date="2015" name="Nature">
        <title>rRNA introns, odd ribosomes, and small enigmatic genomes across a large radiation of phyla.</title>
        <authorList>
            <person name="Brown C.T."/>
            <person name="Hug L.A."/>
            <person name="Thomas B.C."/>
            <person name="Sharon I."/>
            <person name="Castelle C.J."/>
            <person name="Singh A."/>
            <person name="Wilkins M.J."/>
            <person name="Williams K.H."/>
            <person name="Banfield J.F."/>
        </authorList>
    </citation>
    <scope>NUCLEOTIDE SEQUENCE [LARGE SCALE GENOMIC DNA]</scope>
</reference>
<dbReference type="InterPro" id="IPR036918">
    <property type="entry name" value="Pyrv_Knase_C_sf"/>
</dbReference>
<evidence type="ECO:0000256" key="4">
    <source>
        <dbReference type="ARBA" id="ARBA00012142"/>
    </source>
</evidence>
<dbReference type="PROSITE" id="PS00110">
    <property type="entry name" value="PYRUVATE_KINASE"/>
    <property type="match status" value="1"/>
</dbReference>
<dbReference type="NCBIfam" id="NF004491">
    <property type="entry name" value="PRK05826.1"/>
    <property type="match status" value="1"/>
</dbReference>
<sequence length="481" mass="53771">MMYNTRMIGRPLTKIIATIGPTCDITGQIEKLILAGVSVFRFNLKHNTQEWHNERINRIREVSERINQPVAVLLDLQGPEIRIGSFVEGEIKIHTGEEIAFALNRQPGERTIVLDNLKLLRSLRPGQRVLIDDGFLQFEITHCKKDHVDARVVKGGIVSSHKGMNIPELSVELPVLVEKDLEHLDLAARNEVDFVALSFVRRAKDIELLRNEMQRRKLTAGIIAKIENQQALDNFVEILEIADGIMIARGDLGIEVEIFKLPFFQKEIIRKTREAGKPVITATQMLQSMVVQPIPTRAEVSDVANAIFDYTDAIMLSAETAHGEYPLESVQMMYAVAQFIENKRVALPANEDSPSMVEAVVVSAYKLYQTLLHQPMSSIEAFVVLTTSGKTARLLARLRPGIPIIAVTPSRSVRDQLLISHGIIPRIFSFPEGAIHSFRALFQSLTKQHLVKPGDNVIVLHGKGWKDTGKTNALSIETVNA</sequence>
<dbReference type="NCBIfam" id="TIGR01064">
    <property type="entry name" value="pyruv_kin"/>
    <property type="match status" value="1"/>
</dbReference>
<dbReference type="InterPro" id="IPR015806">
    <property type="entry name" value="Pyrv_Knase_insert_dom_sf"/>
</dbReference>
<proteinExistence type="inferred from homology"/>
<dbReference type="EC" id="2.7.1.40" evidence="4 13"/>
<evidence type="ECO:0000256" key="2">
    <source>
        <dbReference type="ARBA" id="ARBA00004997"/>
    </source>
</evidence>
<accession>A0A0G1CJ90</accession>
<dbReference type="GO" id="GO:0030955">
    <property type="term" value="F:potassium ion binding"/>
    <property type="evidence" value="ECO:0007669"/>
    <property type="project" value="UniProtKB-UniRule"/>
</dbReference>